<evidence type="ECO:0000256" key="1">
    <source>
        <dbReference type="SAM" id="Phobius"/>
    </source>
</evidence>
<dbReference type="OrthoDB" id="9897393at2"/>
<sequence length="136" mass="14859">MNKFLKLLLVIPVTILAYLVGYLGAYYAQSFSIGFMLGGDITKGFNAFSLPLLCSGFGMWSAVVAGTLTSPLSKLIMLRIFLFVLIVLVLLSIIPLFTKAFNVKPISEIIGLTAGYLIARTTIFQEADNEETIVEI</sequence>
<comment type="caution">
    <text evidence="2">The sequence shown here is derived from an EMBL/GenBank/DDBJ whole genome shotgun (WGS) entry which is preliminary data.</text>
</comment>
<dbReference type="EMBL" id="LWHJ01000007">
    <property type="protein sequence ID" value="OAQ42817.1"/>
    <property type="molecule type" value="Genomic_DNA"/>
</dbReference>
<gene>
    <name evidence="2" type="ORF">A5893_17325</name>
</gene>
<evidence type="ECO:0000313" key="3">
    <source>
        <dbReference type="Proteomes" id="UP000078459"/>
    </source>
</evidence>
<name>A0A179DP48_9SPHI</name>
<dbReference type="Proteomes" id="UP000078459">
    <property type="component" value="Unassembled WGS sequence"/>
</dbReference>
<keyword evidence="3" id="KW-1185">Reference proteome</keyword>
<organism evidence="2 3">
    <name type="scientific">Pedobacter psychrophilus</name>
    <dbReference type="NCBI Taxonomy" id="1826909"/>
    <lineage>
        <taxon>Bacteria</taxon>
        <taxon>Pseudomonadati</taxon>
        <taxon>Bacteroidota</taxon>
        <taxon>Sphingobacteriia</taxon>
        <taxon>Sphingobacteriales</taxon>
        <taxon>Sphingobacteriaceae</taxon>
        <taxon>Pedobacter</taxon>
    </lineage>
</organism>
<dbReference type="STRING" id="1826909.A5893_17325"/>
<reference evidence="2 3" key="1">
    <citation type="submission" date="2016-04" db="EMBL/GenBank/DDBJ databases">
        <authorList>
            <person name="Evans L.H."/>
            <person name="Alamgir A."/>
            <person name="Owens N."/>
            <person name="Weber N.D."/>
            <person name="Virtaneva K."/>
            <person name="Barbian K."/>
            <person name="Babar A."/>
            <person name="Rosenke K."/>
        </authorList>
    </citation>
    <scope>NUCLEOTIDE SEQUENCE [LARGE SCALE GENOMIC DNA]</scope>
    <source>
        <strain evidence="2 3">CCM 8644</strain>
    </source>
</reference>
<keyword evidence="1" id="KW-1133">Transmembrane helix</keyword>
<reference evidence="2 3" key="2">
    <citation type="submission" date="2016-06" db="EMBL/GenBank/DDBJ databases">
        <title>Pedobacter psychrophilus sp. nov., isolated from Antarctic fragmentary rock.</title>
        <authorList>
            <person name="Svec P."/>
        </authorList>
    </citation>
    <scope>NUCLEOTIDE SEQUENCE [LARGE SCALE GENOMIC DNA]</scope>
    <source>
        <strain evidence="2 3">CCM 8644</strain>
    </source>
</reference>
<dbReference type="RefSeq" id="WP_157687321.1">
    <property type="nucleotide sequence ID" value="NZ_LWHJ01000007.1"/>
</dbReference>
<keyword evidence="1" id="KW-0472">Membrane</keyword>
<accession>A0A179DP48</accession>
<dbReference type="AlphaFoldDB" id="A0A179DP48"/>
<feature type="transmembrane region" description="Helical" evidence="1">
    <location>
        <begin position="80"/>
        <end position="98"/>
    </location>
</feature>
<feature type="transmembrane region" description="Helical" evidence="1">
    <location>
        <begin position="48"/>
        <end position="68"/>
    </location>
</feature>
<evidence type="ECO:0000313" key="2">
    <source>
        <dbReference type="EMBL" id="OAQ42817.1"/>
    </source>
</evidence>
<feature type="transmembrane region" description="Helical" evidence="1">
    <location>
        <begin position="7"/>
        <end position="28"/>
    </location>
</feature>
<protein>
    <submittedName>
        <fullName evidence="2">Uncharacterized protein</fullName>
    </submittedName>
</protein>
<proteinExistence type="predicted"/>
<keyword evidence="1" id="KW-0812">Transmembrane</keyword>